<proteinExistence type="predicted"/>
<dbReference type="Proteomes" id="UP000765509">
    <property type="component" value="Unassembled WGS sequence"/>
</dbReference>
<feature type="region of interest" description="Disordered" evidence="1">
    <location>
        <begin position="70"/>
        <end position="148"/>
    </location>
</feature>
<feature type="compositionally biased region" description="Polar residues" evidence="1">
    <location>
        <begin position="121"/>
        <end position="148"/>
    </location>
</feature>
<keyword evidence="3" id="KW-1185">Reference proteome</keyword>
<dbReference type="EMBL" id="AVOT02053344">
    <property type="protein sequence ID" value="MBW0548184.1"/>
    <property type="molecule type" value="Genomic_DNA"/>
</dbReference>
<organism evidence="2 3">
    <name type="scientific">Austropuccinia psidii MF-1</name>
    <dbReference type="NCBI Taxonomy" id="1389203"/>
    <lineage>
        <taxon>Eukaryota</taxon>
        <taxon>Fungi</taxon>
        <taxon>Dikarya</taxon>
        <taxon>Basidiomycota</taxon>
        <taxon>Pucciniomycotina</taxon>
        <taxon>Pucciniomycetes</taxon>
        <taxon>Pucciniales</taxon>
        <taxon>Sphaerophragmiaceae</taxon>
        <taxon>Austropuccinia</taxon>
    </lineage>
</organism>
<feature type="compositionally biased region" description="Low complexity" evidence="1">
    <location>
        <begin position="95"/>
        <end position="107"/>
    </location>
</feature>
<protein>
    <submittedName>
        <fullName evidence="2">Uncharacterized protein</fullName>
    </submittedName>
</protein>
<comment type="caution">
    <text evidence="2">The sequence shown here is derived from an EMBL/GenBank/DDBJ whole genome shotgun (WGS) entry which is preliminary data.</text>
</comment>
<reference evidence="2" key="1">
    <citation type="submission" date="2021-03" db="EMBL/GenBank/DDBJ databases">
        <title>Draft genome sequence of rust myrtle Austropuccinia psidii MF-1, a brazilian biotype.</title>
        <authorList>
            <person name="Quecine M.C."/>
            <person name="Pachon D.M.R."/>
            <person name="Bonatelli M.L."/>
            <person name="Correr F.H."/>
            <person name="Franceschini L.M."/>
            <person name="Leite T.F."/>
            <person name="Margarido G.R.A."/>
            <person name="Almeida C.A."/>
            <person name="Ferrarezi J.A."/>
            <person name="Labate C.A."/>
        </authorList>
    </citation>
    <scope>NUCLEOTIDE SEQUENCE</scope>
    <source>
        <strain evidence="2">MF-1</strain>
    </source>
</reference>
<accession>A0A9Q3IQN0</accession>
<evidence type="ECO:0000256" key="1">
    <source>
        <dbReference type="SAM" id="MobiDB-lite"/>
    </source>
</evidence>
<dbReference type="AlphaFoldDB" id="A0A9Q3IQN0"/>
<name>A0A9Q3IQN0_9BASI</name>
<sequence>MASHIFPENPRRLWRSIKKGGRFELEAPVDQPPTSDATSAPEVPILATRKDGRLGKFKKKLVVRYGVDTEAEGSDEIDGKELEVTTPIQRRRIHSTSPSPTQVSTTTNEVIRSSKPPQLPPRSSTRPSTLASNSTNFQPPMNSTSRDPMSTKLESVFYHHCCWNTTGNFTDQKKMNKKVVTYLFKEVDVLTEDFLIKL</sequence>
<evidence type="ECO:0000313" key="2">
    <source>
        <dbReference type="EMBL" id="MBW0548184.1"/>
    </source>
</evidence>
<evidence type="ECO:0000313" key="3">
    <source>
        <dbReference type="Proteomes" id="UP000765509"/>
    </source>
</evidence>
<gene>
    <name evidence="2" type="ORF">O181_087899</name>
</gene>